<dbReference type="InterPro" id="IPR050091">
    <property type="entry name" value="PKS_NRPS_Biosynth_Enz"/>
</dbReference>
<feature type="domain" description="PKS/mFAS DH" evidence="8">
    <location>
        <begin position="1"/>
        <end position="257"/>
    </location>
</feature>
<dbReference type="Pfam" id="PF08659">
    <property type="entry name" value="KR"/>
    <property type="match status" value="1"/>
</dbReference>
<evidence type="ECO:0000259" key="6">
    <source>
        <dbReference type="PROSITE" id="PS50075"/>
    </source>
</evidence>
<keyword evidence="10" id="KW-1185">Reference proteome</keyword>
<dbReference type="CDD" id="cd00833">
    <property type="entry name" value="PKS"/>
    <property type="match status" value="1"/>
</dbReference>
<dbReference type="InterPro" id="IPR014030">
    <property type="entry name" value="Ketoacyl_synth_N"/>
</dbReference>
<dbReference type="InterPro" id="IPR020841">
    <property type="entry name" value="PKS_Beta-ketoAc_synthase_dom"/>
</dbReference>
<dbReference type="Pfam" id="PF00109">
    <property type="entry name" value="ketoacyl-synt"/>
    <property type="match status" value="1"/>
</dbReference>
<dbReference type="SUPFAM" id="SSF53901">
    <property type="entry name" value="Thiolase-like"/>
    <property type="match status" value="1"/>
</dbReference>
<evidence type="ECO:0000259" key="7">
    <source>
        <dbReference type="PROSITE" id="PS52004"/>
    </source>
</evidence>
<dbReference type="InterPro" id="IPR013968">
    <property type="entry name" value="PKS_KR"/>
</dbReference>
<dbReference type="Gene3D" id="1.10.1200.10">
    <property type="entry name" value="ACP-like"/>
    <property type="match status" value="1"/>
</dbReference>
<dbReference type="InterPro" id="IPR057326">
    <property type="entry name" value="KR_dom"/>
</dbReference>
<dbReference type="EMBL" id="JBEPBX010000086">
    <property type="protein sequence ID" value="MER6618666.1"/>
    <property type="molecule type" value="Genomic_DNA"/>
</dbReference>
<dbReference type="InterPro" id="IPR042104">
    <property type="entry name" value="PKS_dehydratase_sf"/>
</dbReference>
<keyword evidence="4" id="KW-0511">Multifunctional enzyme</keyword>
<evidence type="ECO:0000256" key="5">
    <source>
        <dbReference type="PROSITE-ProRule" id="PRU01363"/>
    </source>
</evidence>
<dbReference type="Pfam" id="PF22953">
    <property type="entry name" value="SpnB_Rossmann"/>
    <property type="match status" value="1"/>
</dbReference>
<dbReference type="InterPro" id="IPR020807">
    <property type="entry name" value="PKS_DH"/>
</dbReference>
<dbReference type="Pfam" id="PF14765">
    <property type="entry name" value="PS-DH"/>
    <property type="match status" value="1"/>
</dbReference>
<dbReference type="Gene3D" id="3.10.129.110">
    <property type="entry name" value="Polyketide synthase dehydratase"/>
    <property type="match status" value="1"/>
</dbReference>
<comment type="caution">
    <text evidence="9">The sequence shown here is derived from an EMBL/GenBank/DDBJ whole genome shotgun (WGS) entry which is preliminary data.</text>
</comment>
<dbReference type="PROSITE" id="PS50075">
    <property type="entry name" value="CARRIER"/>
    <property type="match status" value="1"/>
</dbReference>
<evidence type="ECO:0000313" key="10">
    <source>
        <dbReference type="Proteomes" id="UP001445472"/>
    </source>
</evidence>
<dbReference type="Proteomes" id="UP001445472">
    <property type="component" value="Unassembled WGS sequence"/>
</dbReference>
<dbReference type="InterPro" id="IPR049551">
    <property type="entry name" value="PKS_DH_C"/>
</dbReference>
<dbReference type="SUPFAM" id="SSF51735">
    <property type="entry name" value="NAD(P)-binding Rossmann-fold domains"/>
    <property type="match status" value="2"/>
</dbReference>
<feature type="region of interest" description="N-terminal hotdog fold" evidence="5">
    <location>
        <begin position="1"/>
        <end position="110"/>
    </location>
</feature>
<keyword evidence="2" id="KW-0597">Phosphoprotein</keyword>
<dbReference type="SUPFAM" id="SSF47336">
    <property type="entry name" value="ACP-like"/>
    <property type="match status" value="1"/>
</dbReference>
<evidence type="ECO:0000256" key="2">
    <source>
        <dbReference type="ARBA" id="ARBA00022553"/>
    </source>
</evidence>
<feature type="active site" description="Proton donor; for dehydratase activity" evidence="5">
    <location>
        <position position="183"/>
    </location>
</feature>
<name>A0ABV1V6L8_9ACTN</name>
<dbReference type="Gene3D" id="3.40.50.720">
    <property type="entry name" value="NAD(P)-binding Rossmann-like Domain"/>
    <property type="match status" value="1"/>
</dbReference>
<dbReference type="PROSITE" id="PS00606">
    <property type="entry name" value="KS3_1"/>
    <property type="match status" value="1"/>
</dbReference>
<dbReference type="InterPro" id="IPR009081">
    <property type="entry name" value="PP-bd_ACP"/>
</dbReference>
<dbReference type="SMART" id="SM00825">
    <property type="entry name" value="PKS_KS"/>
    <property type="match status" value="1"/>
</dbReference>
<accession>A0ABV1V6L8</accession>
<dbReference type="SMART" id="SM00822">
    <property type="entry name" value="PKS_KR"/>
    <property type="match status" value="1"/>
</dbReference>
<feature type="domain" description="Ketosynthase family 3 (KS3)" evidence="7">
    <location>
        <begin position="814"/>
        <end position="1046"/>
    </location>
</feature>
<dbReference type="InterPro" id="IPR049900">
    <property type="entry name" value="PKS_mFAS_DH"/>
</dbReference>
<dbReference type="CDD" id="cd08956">
    <property type="entry name" value="KR_3_FAS_SDR_x"/>
    <property type="match status" value="1"/>
</dbReference>
<feature type="active site" description="Proton acceptor; for dehydratase activity" evidence="5">
    <location>
        <position position="10"/>
    </location>
</feature>
<dbReference type="PROSITE" id="PS52019">
    <property type="entry name" value="PKS_MFAS_DH"/>
    <property type="match status" value="1"/>
</dbReference>
<dbReference type="PROSITE" id="PS52004">
    <property type="entry name" value="KS3_2"/>
    <property type="match status" value="1"/>
</dbReference>
<keyword evidence="3" id="KW-0808">Transferase</keyword>
<protein>
    <submittedName>
        <fullName evidence="9">SDR family NAD(P)-dependent oxidoreductase</fullName>
    </submittedName>
</protein>
<evidence type="ECO:0000256" key="3">
    <source>
        <dbReference type="ARBA" id="ARBA00022679"/>
    </source>
</evidence>
<dbReference type="Pfam" id="PF00550">
    <property type="entry name" value="PP-binding"/>
    <property type="match status" value="1"/>
</dbReference>
<dbReference type="PANTHER" id="PTHR43775">
    <property type="entry name" value="FATTY ACID SYNTHASE"/>
    <property type="match status" value="1"/>
</dbReference>
<dbReference type="Gene3D" id="3.40.47.10">
    <property type="match status" value="1"/>
</dbReference>
<dbReference type="InterPro" id="IPR036291">
    <property type="entry name" value="NAD(P)-bd_dom_sf"/>
</dbReference>
<evidence type="ECO:0000256" key="4">
    <source>
        <dbReference type="ARBA" id="ARBA00023268"/>
    </source>
</evidence>
<dbReference type="SMART" id="SM00826">
    <property type="entry name" value="PKS_DH"/>
    <property type="match status" value="1"/>
</dbReference>
<dbReference type="InterPro" id="IPR055123">
    <property type="entry name" value="SpnB-like_Rossmann"/>
</dbReference>
<dbReference type="InterPro" id="IPR036736">
    <property type="entry name" value="ACP-like_sf"/>
</dbReference>
<dbReference type="Pfam" id="PF21089">
    <property type="entry name" value="PKS_DH_N"/>
    <property type="match status" value="1"/>
</dbReference>
<dbReference type="InterPro" id="IPR020806">
    <property type="entry name" value="PKS_PP-bd"/>
</dbReference>
<dbReference type="InterPro" id="IPR049552">
    <property type="entry name" value="PKS_DH_N"/>
</dbReference>
<gene>
    <name evidence="9" type="ORF">ABT276_36335</name>
</gene>
<sequence length="1046" mass="108330">LTEQPWLADHTLHGSVVVPGAVLVELALQAGEHVGSGRIEELTLQQPLVLAGTTGVRLQVAVTGSDEAGRWTVTVHSCPVGGADAGAGLLDGEVWTLHATGTLAAGEGLLPVPDLAVWPPRGAEKTDVSDLYDRLYDQGYGYGPVFQGLRAAWRRGEELFAEVALPETVTDRAAYGVHPALLDAVFHAAIGPDAEEVRLPFVWSGVERAGAGAAVVRVALKQSHDGELSVSAVDESGAPVLAVERLVARPVAREHLRAEDRALRDALFAVEWRPVPASTEVPSDWGEWDAAEGIAGTPAQVVWAHGGEAGEGAPAATARALNVVREFLSDERFVDTRLVVLTRGAVGTGPKEGIADLAAAPVWGLVRSAQVEHPDRLVLVDVEPGLDAVAEAAALRIALGTAEPQVAVRDGKALAPCLARTTAPRDTGAAPAGFGPQGTVLVTGGTGGLGALVARHLVSTYGVRELLLVSRRGPAAEGVDELIAGLAESGARVRVEACDVSDRAALAALLAALPEDRPLSGVVHCAGVIADGILESVTADQLAAVMGPKADAALHLHELTADLGLGAFVLFSSFAGVVGGAGQASYAAANTFLDALAHERRAQGLPAVSLAWGWWGSDGGLTGGLSDVDRGRLTALGLTAMSTEEGLELFGAGVASEAALVVPALFDVSGLRRRGAENVPAVLRSLVPSGTRRTRAQAGRSGGADLADRIEGLAGAERLRVVLDGVRGYASQVLGYGADRLVGVDVPFKDLGFDSLMAVELRNRLNRATGLRLSAALVFDHPTPRRIAEYLTREFAGRTRKQPVLSAASTVAPEDPIAIVGMACRYPGGIRTPDDLWQLVLDGRDAIGPFPDDRGWNVGPTDGPYAAEGGFLYDAAEFDAGFFGISPREALAMDPQQRLLLEVSWEAIERSGIDPKSLKGSRTGVYAGVMYHDYAARLPDIPEGLEGFLGYGSAGSVASGRLSYSLGLSGPAVTLDTACSSSLVAMHLAADSLRRGESDFALAGGVTVMATPGAFVEFSRQGGLSADGRCKAFGAGADGTGWSEGV</sequence>
<feature type="non-terminal residue" evidence="9">
    <location>
        <position position="1046"/>
    </location>
</feature>
<dbReference type="SMART" id="SM01294">
    <property type="entry name" value="PKS_PP_betabranch"/>
    <property type="match status" value="1"/>
</dbReference>
<feature type="region of interest" description="C-terminal hotdog fold" evidence="5">
    <location>
        <begin position="123"/>
        <end position="257"/>
    </location>
</feature>
<organism evidence="9 10">
    <name type="scientific">Streptomyces xantholiticus</name>
    <dbReference type="NCBI Taxonomy" id="68285"/>
    <lineage>
        <taxon>Bacteria</taxon>
        <taxon>Bacillati</taxon>
        <taxon>Actinomycetota</taxon>
        <taxon>Actinomycetes</taxon>
        <taxon>Kitasatosporales</taxon>
        <taxon>Streptomycetaceae</taxon>
        <taxon>Streptomyces</taxon>
    </lineage>
</organism>
<feature type="non-terminal residue" evidence="9">
    <location>
        <position position="1"/>
    </location>
</feature>
<feature type="domain" description="Carrier" evidence="6">
    <location>
        <begin position="720"/>
        <end position="795"/>
    </location>
</feature>
<dbReference type="RefSeq" id="WP_351979457.1">
    <property type="nucleotide sequence ID" value="NZ_JBEPBX010000086.1"/>
</dbReference>
<reference evidence="9 10" key="1">
    <citation type="submission" date="2024-06" db="EMBL/GenBank/DDBJ databases">
        <title>The Natural Products Discovery Center: Release of the First 8490 Sequenced Strains for Exploring Actinobacteria Biosynthetic Diversity.</title>
        <authorList>
            <person name="Kalkreuter E."/>
            <person name="Kautsar S.A."/>
            <person name="Yang D."/>
            <person name="Bader C.D."/>
            <person name="Teijaro C.N."/>
            <person name="Fluegel L."/>
            <person name="Davis C.M."/>
            <person name="Simpson J.R."/>
            <person name="Lauterbach L."/>
            <person name="Steele A.D."/>
            <person name="Gui C."/>
            <person name="Meng S."/>
            <person name="Li G."/>
            <person name="Viehrig K."/>
            <person name="Ye F."/>
            <person name="Su P."/>
            <person name="Kiefer A.F."/>
            <person name="Nichols A."/>
            <person name="Cepeda A.J."/>
            <person name="Yan W."/>
            <person name="Fan B."/>
            <person name="Jiang Y."/>
            <person name="Adhikari A."/>
            <person name="Zheng C.-J."/>
            <person name="Schuster L."/>
            <person name="Cowan T.M."/>
            <person name="Smanski M.J."/>
            <person name="Chevrette M.G."/>
            <person name="De Carvalho L.P.S."/>
            <person name="Shen B."/>
        </authorList>
    </citation>
    <scope>NUCLEOTIDE SEQUENCE [LARGE SCALE GENOMIC DNA]</scope>
    <source>
        <strain evidence="9 10">NPDC000837</strain>
    </source>
</reference>
<keyword evidence="1" id="KW-0596">Phosphopantetheine</keyword>
<evidence type="ECO:0000256" key="1">
    <source>
        <dbReference type="ARBA" id="ARBA00022450"/>
    </source>
</evidence>
<evidence type="ECO:0000313" key="9">
    <source>
        <dbReference type="EMBL" id="MER6618666.1"/>
    </source>
</evidence>
<evidence type="ECO:0000259" key="8">
    <source>
        <dbReference type="PROSITE" id="PS52019"/>
    </source>
</evidence>
<dbReference type="PANTHER" id="PTHR43775:SF51">
    <property type="entry name" value="INACTIVE PHENOLPHTHIOCEROL SYNTHESIS POLYKETIDE SYNTHASE TYPE I PKS1-RELATED"/>
    <property type="match status" value="1"/>
</dbReference>
<dbReference type="PROSITE" id="PS00012">
    <property type="entry name" value="PHOSPHOPANTETHEINE"/>
    <property type="match status" value="1"/>
</dbReference>
<dbReference type="InterPro" id="IPR018201">
    <property type="entry name" value="Ketoacyl_synth_AS"/>
</dbReference>
<dbReference type="SMART" id="SM00823">
    <property type="entry name" value="PKS_PP"/>
    <property type="match status" value="1"/>
</dbReference>
<dbReference type="InterPro" id="IPR016039">
    <property type="entry name" value="Thiolase-like"/>
</dbReference>
<dbReference type="InterPro" id="IPR006162">
    <property type="entry name" value="Ppantetheine_attach_site"/>
</dbReference>
<proteinExistence type="predicted"/>